<evidence type="ECO:0000259" key="4">
    <source>
        <dbReference type="PROSITE" id="PS51077"/>
    </source>
</evidence>
<dbReference type="PANTHER" id="PTHR30136:SF35">
    <property type="entry name" value="HTH-TYPE TRANSCRIPTIONAL REGULATOR RV1719"/>
    <property type="match status" value="1"/>
</dbReference>
<dbReference type="Pfam" id="PF09339">
    <property type="entry name" value="HTH_IclR"/>
    <property type="match status" value="1"/>
</dbReference>
<dbReference type="GO" id="GO:0003677">
    <property type="term" value="F:DNA binding"/>
    <property type="evidence" value="ECO:0007669"/>
    <property type="project" value="UniProtKB-KW"/>
</dbReference>
<dbReference type="Gene3D" id="1.10.10.10">
    <property type="entry name" value="Winged helix-like DNA-binding domain superfamily/Winged helix DNA-binding domain"/>
    <property type="match status" value="1"/>
</dbReference>
<dbReference type="OrthoDB" id="9807558at2"/>
<dbReference type="PANTHER" id="PTHR30136">
    <property type="entry name" value="HELIX-TURN-HELIX TRANSCRIPTIONAL REGULATOR, ICLR FAMILY"/>
    <property type="match status" value="1"/>
</dbReference>
<dbReference type="PROSITE" id="PS51078">
    <property type="entry name" value="ICLR_ED"/>
    <property type="match status" value="1"/>
</dbReference>
<dbReference type="SMART" id="SM00346">
    <property type="entry name" value="HTH_ICLR"/>
    <property type="match status" value="1"/>
</dbReference>
<evidence type="ECO:0000313" key="6">
    <source>
        <dbReference type="EMBL" id="ONH82207.1"/>
    </source>
</evidence>
<dbReference type="Pfam" id="PF01614">
    <property type="entry name" value="IclR_C"/>
    <property type="match status" value="1"/>
</dbReference>
<dbReference type="InterPro" id="IPR029016">
    <property type="entry name" value="GAF-like_dom_sf"/>
</dbReference>
<dbReference type="InterPro" id="IPR036388">
    <property type="entry name" value="WH-like_DNA-bd_sf"/>
</dbReference>
<keyword evidence="2" id="KW-0238">DNA-binding</keyword>
<dbReference type="RefSeq" id="WP_058390623.1">
    <property type="nucleotide sequence ID" value="NZ_CP025189.1"/>
</dbReference>
<accession>A0A1S8D309</accession>
<dbReference type="EMBL" id="LLWF02000065">
    <property type="protein sequence ID" value="ONH82207.1"/>
    <property type="molecule type" value="Genomic_DNA"/>
</dbReference>
<organism evidence="6 7">
    <name type="scientific">Roseomonas mucosa</name>
    <dbReference type="NCBI Taxonomy" id="207340"/>
    <lineage>
        <taxon>Bacteria</taxon>
        <taxon>Pseudomonadati</taxon>
        <taxon>Pseudomonadota</taxon>
        <taxon>Alphaproteobacteria</taxon>
        <taxon>Acetobacterales</taxon>
        <taxon>Roseomonadaceae</taxon>
        <taxon>Roseomonas</taxon>
    </lineage>
</organism>
<proteinExistence type="predicted"/>
<feature type="domain" description="IclR-ED" evidence="5">
    <location>
        <begin position="64"/>
        <end position="246"/>
    </location>
</feature>
<dbReference type="AlphaFoldDB" id="A0A1S8D309"/>
<dbReference type="GO" id="GO:0045892">
    <property type="term" value="P:negative regulation of DNA-templated transcription"/>
    <property type="evidence" value="ECO:0007669"/>
    <property type="project" value="TreeGrafter"/>
</dbReference>
<evidence type="ECO:0000256" key="2">
    <source>
        <dbReference type="ARBA" id="ARBA00023125"/>
    </source>
</evidence>
<keyword evidence="1" id="KW-0805">Transcription regulation</keyword>
<sequence>MSILSNAAEVLRCFSAHRLELSLTEVTGLLGMPKSNASRLLRAMRDAGFLEQVPGTRRYRAGLLMFEMGHTYRRGSPLLSQAHAAVSRISRDCGHTGYVSIRDGCDVMGLTYHEGSQLLRVGTPIGERLSASATATGRALLARLGDDAVRALFPEPLQPPSPNSPRDMEELLGRLARIRERGFEIARHEANPGIDSLATAVGDPASGEEVSLCIVYPSAIVSEAERDDILAAMLREARAIAAMLGDPSASPCPTPPESPN</sequence>
<dbReference type="SUPFAM" id="SSF55781">
    <property type="entry name" value="GAF domain-like"/>
    <property type="match status" value="1"/>
</dbReference>
<evidence type="ECO:0000259" key="5">
    <source>
        <dbReference type="PROSITE" id="PS51078"/>
    </source>
</evidence>
<evidence type="ECO:0000256" key="1">
    <source>
        <dbReference type="ARBA" id="ARBA00023015"/>
    </source>
</evidence>
<comment type="caution">
    <text evidence="6">The sequence shown here is derived from an EMBL/GenBank/DDBJ whole genome shotgun (WGS) entry which is preliminary data.</text>
</comment>
<dbReference type="InterPro" id="IPR014757">
    <property type="entry name" value="Tscrpt_reg_IclR_C"/>
</dbReference>
<name>A0A1S8D309_9PROT</name>
<dbReference type="GO" id="GO:0003700">
    <property type="term" value="F:DNA-binding transcription factor activity"/>
    <property type="evidence" value="ECO:0007669"/>
    <property type="project" value="TreeGrafter"/>
</dbReference>
<keyword evidence="3" id="KW-0804">Transcription</keyword>
<protein>
    <submittedName>
        <fullName evidence="6">Transcriptional regulator</fullName>
    </submittedName>
</protein>
<dbReference type="InterPro" id="IPR050707">
    <property type="entry name" value="HTH_MetabolicPath_Reg"/>
</dbReference>
<dbReference type="Proteomes" id="UP000054844">
    <property type="component" value="Unassembled WGS sequence"/>
</dbReference>
<dbReference type="InterPro" id="IPR036390">
    <property type="entry name" value="WH_DNA-bd_sf"/>
</dbReference>
<dbReference type="PROSITE" id="PS51077">
    <property type="entry name" value="HTH_ICLR"/>
    <property type="match status" value="1"/>
</dbReference>
<evidence type="ECO:0000313" key="7">
    <source>
        <dbReference type="Proteomes" id="UP000054844"/>
    </source>
</evidence>
<gene>
    <name evidence="6" type="ORF">APZ41_015800</name>
</gene>
<dbReference type="Gene3D" id="3.30.450.40">
    <property type="match status" value="1"/>
</dbReference>
<dbReference type="InterPro" id="IPR005471">
    <property type="entry name" value="Tscrpt_reg_IclR_N"/>
</dbReference>
<reference evidence="6" key="1">
    <citation type="submission" date="2016-12" db="EMBL/GenBank/DDBJ databases">
        <title>Draft genome sequence of Roseomonas mucosa strain AU37, isolated from a peripheral intravenous catheter.</title>
        <authorList>
            <person name="Choudhury M.A."/>
            <person name="Sidjabat H.E."/>
            <person name="Wailan A.M."/>
            <person name="Zhang L."/>
            <person name="Marsh N.M."/>
            <person name="Rickard C.M."/>
            <person name="Davies M."/>
            <person name="Mcmillan D.J."/>
        </authorList>
    </citation>
    <scope>NUCLEOTIDE SEQUENCE [LARGE SCALE GENOMIC DNA]</scope>
    <source>
        <strain evidence="6">AU37</strain>
    </source>
</reference>
<dbReference type="SUPFAM" id="SSF46785">
    <property type="entry name" value="Winged helix' DNA-binding domain"/>
    <property type="match status" value="1"/>
</dbReference>
<dbReference type="STRING" id="207340.APZ41_015800"/>
<feature type="domain" description="HTH iclR-type" evidence="4">
    <location>
        <begin position="1"/>
        <end position="63"/>
    </location>
</feature>
<keyword evidence="7" id="KW-1185">Reference proteome</keyword>
<evidence type="ECO:0000256" key="3">
    <source>
        <dbReference type="ARBA" id="ARBA00023163"/>
    </source>
</evidence>